<reference evidence="2 3" key="1">
    <citation type="journal article" date="2013" name="Curr. Biol.">
        <title>The Genome of the Foraminiferan Reticulomyxa filosa.</title>
        <authorList>
            <person name="Glockner G."/>
            <person name="Hulsmann N."/>
            <person name="Schleicher M."/>
            <person name="Noegel A.A."/>
            <person name="Eichinger L."/>
            <person name="Gallinger C."/>
            <person name="Pawlowski J."/>
            <person name="Sierra R."/>
            <person name="Euteneuer U."/>
            <person name="Pillet L."/>
            <person name="Moustafa A."/>
            <person name="Platzer M."/>
            <person name="Groth M."/>
            <person name="Szafranski K."/>
            <person name="Schliwa M."/>
        </authorList>
    </citation>
    <scope>NUCLEOTIDE SEQUENCE [LARGE SCALE GENOMIC DNA]</scope>
</reference>
<organism evidence="2 3">
    <name type="scientific">Reticulomyxa filosa</name>
    <dbReference type="NCBI Taxonomy" id="46433"/>
    <lineage>
        <taxon>Eukaryota</taxon>
        <taxon>Sar</taxon>
        <taxon>Rhizaria</taxon>
        <taxon>Retaria</taxon>
        <taxon>Foraminifera</taxon>
        <taxon>Monothalamids</taxon>
        <taxon>Reticulomyxidae</taxon>
        <taxon>Reticulomyxa</taxon>
    </lineage>
</organism>
<sequence>MWYDGGNLQQIMKIRHECQDGDHLSMYGWQRHNGRDFGHELLVDPEVGVQIGISFAHFPYASPKDKGQQPSTGWVAYIEGQRLANSPKIGSGFINTIWYIISGGNATDITKEDLSLKHPNRVFKNKNKKAKYTKDHFIQLVGTIRADSTANQPDQHYSVIQIFHPNTTFGASVKPTQHGEWTTTNMDHRTLVTGLHMSDQNKWKTKDIAQQLVCSLL</sequence>
<dbReference type="InterPro" id="IPR031631">
    <property type="entry name" value="Glyco_hydro_63N"/>
</dbReference>
<dbReference type="Proteomes" id="UP000023152">
    <property type="component" value="Unassembled WGS sequence"/>
</dbReference>
<dbReference type="EMBL" id="ASPP01008602">
    <property type="protein sequence ID" value="ETO25350.1"/>
    <property type="molecule type" value="Genomic_DNA"/>
</dbReference>
<dbReference type="AlphaFoldDB" id="X6NG97"/>
<gene>
    <name evidence="2" type="ORF">RFI_11788</name>
</gene>
<dbReference type="OrthoDB" id="410058at2759"/>
<evidence type="ECO:0000313" key="3">
    <source>
        <dbReference type="Proteomes" id="UP000023152"/>
    </source>
</evidence>
<evidence type="ECO:0000259" key="1">
    <source>
        <dbReference type="Pfam" id="PF16923"/>
    </source>
</evidence>
<name>X6NG97_RETFI</name>
<dbReference type="InterPro" id="IPR038518">
    <property type="entry name" value="Glyco_hydro_63N_sf"/>
</dbReference>
<accession>X6NG97</accession>
<protein>
    <submittedName>
        <fullName evidence="2">Mannosyl-oligosaccharide glucosidase</fullName>
    </submittedName>
</protein>
<dbReference type="Pfam" id="PF16923">
    <property type="entry name" value="Glyco_hydro_63N"/>
    <property type="match status" value="1"/>
</dbReference>
<proteinExistence type="predicted"/>
<dbReference type="Gene3D" id="2.70.98.110">
    <property type="entry name" value="Glycosyl hydrolase family 63, N-terminal domain"/>
    <property type="match status" value="1"/>
</dbReference>
<comment type="caution">
    <text evidence="2">The sequence shown here is derived from an EMBL/GenBank/DDBJ whole genome shotgun (WGS) entry which is preliminary data.</text>
</comment>
<keyword evidence="3" id="KW-1185">Reference proteome</keyword>
<feature type="domain" description="Glycosyl hydrolase family 63 N-terminal" evidence="1">
    <location>
        <begin position="1"/>
        <end position="212"/>
    </location>
</feature>
<evidence type="ECO:0000313" key="2">
    <source>
        <dbReference type="EMBL" id="ETO25350.1"/>
    </source>
</evidence>